<accession>A0A1A8MAW0</accession>
<dbReference type="AlphaFoldDB" id="A0A1A8MAW0"/>
<organism evidence="1">
    <name type="scientific">Nothobranchius pienaari</name>
    <dbReference type="NCBI Taxonomy" id="704102"/>
    <lineage>
        <taxon>Eukaryota</taxon>
        <taxon>Metazoa</taxon>
        <taxon>Chordata</taxon>
        <taxon>Craniata</taxon>
        <taxon>Vertebrata</taxon>
        <taxon>Euteleostomi</taxon>
        <taxon>Actinopterygii</taxon>
        <taxon>Neopterygii</taxon>
        <taxon>Teleostei</taxon>
        <taxon>Neoteleostei</taxon>
        <taxon>Acanthomorphata</taxon>
        <taxon>Ovalentaria</taxon>
        <taxon>Atherinomorphae</taxon>
        <taxon>Cyprinodontiformes</taxon>
        <taxon>Nothobranchiidae</taxon>
        <taxon>Nothobranchius</taxon>
    </lineage>
</organism>
<evidence type="ECO:0000313" key="1">
    <source>
        <dbReference type="EMBL" id="SBR53464.1"/>
    </source>
</evidence>
<reference evidence="1" key="1">
    <citation type="submission" date="2016-05" db="EMBL/GenBank/DDBJ databases">
        <authorList>
            <person name="Lavstsen T."/>
            <person name="Jespersen J.S."/>
        </authorList>
    </citation>
    <scope>NUCLEOTIDE SEQUENCE</scope>
    <source>
        <tissue evidence="1">Brain</tissue>
    </source>
</reference>
<dbReference type="EMBL" id="HAEF01012305">
    <property type="protein sequence ID" value="SBR53464.1"/>
    <property type="molecule type" value="Transcribed_RNA"/>
</dbReference>
<sequence>GGCLVITRLQSMLDLLLLTSEERSPGRCTIFLCLLQV</sequence>
<feature type="non-terminal residue" evidence="1">
    <location>
        <position position="1"/>
    </location>
</feature>
<name>A0A1A8MAW0_9TELE</name>
<proteinExistence type="predicted"/>
<gene>
    <name evidence="1" type="primary">FAM160B2</name>
</gene>
<reference evidence="1" key="2">
    <citation type="submission" date="2016-06" db="EMBL/GenBank/DDBJ databases">
        <title>The genome of a short-lived fish provides insights into sex chromosome evolution and the genetic control of aging.</title>
        <authorList>
            <person name="Reichwald K."/>
            <person name="Felder M."/>
            <person name="Petzold A."/>
            <person name="Koch P."/>
            <person name="Groth M."/>
            <person name="Platzer M."/>
        </authorList>
    </citation>
    <scope>NUCLEOTIDE SEQUENCE</scope>
    <source>
        <tissue evidence="1">Brain</tissue>
    </source>
</reference>
<protein>
    <submittedName>
        <fullName evidence="1">Family with sequence similarity 160, member B2</fullName>
    </submittedName>
</protein>